<sequence>MSVFEKPRWAASGAASLLLCGLCSPALSQTSAPAANAPTALPDVEVAAPKRVQLPRRPRTRVVTDKRRETPPAAPKQTEAQVVAGNNDKLDEARRAILAPTGAGSYQLNQQALEALPQGTNTSLDKALLQAPGVSQDSAASGEFHVRNEHANVQYRINGIMLPDGVGAFGQILDTGIIGNLDLLTGALPAQYGLHTAAVLDIQTKADAFNNSGSVSVYGGSHGTITTSLEYGGTIGQTQYFVSGRYFGSNLGIENPTPSNEAIHDRTAQEKGFLYLSTVLDPTSRLTFMSGVSNGTYQIPNNPGQTPQFNVNGVTDFNSALLNEHQNEFNQFNVLAYQKSGDGIDYQLSYFNRYSQLHFMPDPTGDLIFNGIASDVYRQSFVNGIQEDTAWRIGYAHTLRFGFSVSAERSLVTDIDSVLPVDADGNQVDAMGNPVGPPFSVFDSSSKTGWLFGTYLQDEWKITNDLTLNAGLRFDQMWQYVDANQLSPRINVTWKPFDGTVFHAGYSRNFTPPDQVLAAPTNLALVANSTAQPAVSQNDPVQPERSNVFDVGVTQKIYTVPGLELGIDGYYKTATDLLDDGQFGQAYVLTAFNYARGENVGVEFKANYTNGNFRAYGNLAWAKQIATDVVSNQYLFDPDELAYIANNNVYTDHAQLLTASLGASYLWNGTRYSASMIYGSGLRDGFANTGTVPSYTQVNLGVSHDFNIVSPTKPTTLRFDVVNLFDTIYQIRDGSGIGVFAPQYGPRRGFYFGISQKL</sequence>
<name>A0A1H2B1H3_9BRAD</name>
<evidence type="ECO:0000256" key="12">
    <source>
        <dbReference type="SAM" id="SignalP"/>
    </source>
</evidence>
<dbReference type="SUPFAM" id="SSF56935">
    <property type="entry name" value="Porins"/>
    <property type="match status" value="1"/>
</dbReference>
<evidence type="ECO:0000256" key="10">
    <source>
        <dbReference type="PROSITE-ProRule" id="PRU01360"/>
    </source>
</evidence>
<evidence type="ECO:0000313" key="15">
    <source>
        <dbReference type="Proteomes" id="UP000243904"/>
    </source>
</evidence>
<feature type="region of interest" description="Disordered" evidence="11">
    <location>
        <begin position="54"/>
        <end position="84"/>
    </location>
</feature>
<evidence type="ECO:0000256" key="9">
    <source>
        <dbReference type="ARBA" id="ARBA00023237"/>
    </source>
</evidence>
<dbReference type="RefSeq" id="WP_146690346.1">
    <property type="nucleotide sequence ID" value="NZ_LT629750.1"/>
</dbReference>
<keyword evidence="3 10" id="KW-1134">Transmembrane beta strand</keyword>
<dbReference type="Proteomes" id="UP000243904">
    <property type="component" value="Chromosome I"/>
</dbReference>
<dbReference type="Gene3D" id="2.40.170.20">
    <property type="entry name" value="TonB-dependent receptor, beta-barrel domain"/>
    <property type="match status" value="1"/>
</dbReference>
<keyword evidence="4 10" id="KW-0812">Transmembrane</keyword>
<feature type="domain" description="TonB-dependent receptor-like beta-barrel" evidence="13">
    <location>
        <begin position="296"/>
        <end position="724"/>
    </location>
</feature>
<keyword evidence="5 12" id="KW-0732">Signal</keyword>
<dbReference type="InterPro" id="IPR039426">
    <property type="entry name" value="TonB-dep_rcpt-like"/>
</dbReference>
<keyword evidence="9 10" id="KW-0998">Cell outer membrane</keyword>
<evidence type="ECO:0000313" key="14">
    <source>
        <dbReference type="EMBL" id="SDT52023.1"/>
    </source>
</evidence>
<proteinExistence type="inferred from homology"/>
<comment type="subcellular location">
    <subcellularLocation>
        <location evidence="1 10">Cell outer membrane</location>
        <topology evidence="1 10">Multi-pass membrane protein</topology>
    </subcellularLocation>
</comment>
<keyword evidence="7 10" id="KW-0472">Membrane</keyword>
<evidence type="ECO:0000256" key="6">
    <source>
        <dbReference type="ARBA" id="ARBA00023077"/>
    </source>
</evidence>
<dbReference type="EMBL" id="LT629750">
    <property type="protein sequence ID" value="SDT52023.1"/>
    <property type="molecule type" value="Genomic_DNA"/>
</dbReference>
<dbReference type="PROSITE" id="PS52016">
    <property type="entry name" value="TONB_DEPENDENT_REC_3"/>
    <property type="match status" value="1"/>
</dbReference>
<dbReference type="PANTHER" id="PTHR30069:SF29">
    <property type="entry name" value="HEMOGLOBIN AND HEMOGLOBIN-HAPTOGLOBIN-BINDING PROTEIN 1-RELATED"/>
    <property type="match status" value="1"/>
</dbReference>
<dbReference type="InterPro" id="IPR036942">
    <property type="entry name" value="Beta-barrel_TonB_sf"/>
</dbReference>
<gene>
    <name evidence="14" type="ORF">SAMN05444158_6695</name>
</gene>
<dbReference type="Pfam" id="PF00593">
    <property type="entry name" value="TonB_dep_Rec_b-barrel"/>
    <property type="match status" value="1"/>
</dbReference>
<dbReference type="GO" id="GO:0044718">
    <property type="term" value="P:siderophore transmembrane transport"/>
    <property type="evidence" value="ECO:0007669"/>
    <property type="project" value="TreeGrafter"/>
</dbReference>
<evidence type="ECO:0000256" key="4">
    <source>
        <dbReference type="ARBA" id="ARBA00022692"/>
    </source>
</evidence>
<dbReference type="GO" id="GO:0009279">
    <property type="term" value="C:cell outer membrane"/>
    <property type="evidence" value="ECO:0007669"/>
    <property type="project" value="UniProtKB-SubCell"/>
</dbReference>
<dbReference type="AlphaFoldDB" id="A0A1H2B1H3"/>
<evidence type="ECO:0000256" key="11">
    <source>
        <dbReference type="SAM" id="MobiDB-lite"/>
    </source>
</evidence>
<organism evidence="14 15">
    <name type="scientific">Bradyrhizobium canariense</name>
    <dbReference type="NCBI Taxonomy" id="255045"/>
    <lineage>
        <taxon>Bacteria</taxon>
        <taxon>Pseudomonadati</taxon>
        <taxon>Pseudomonadota</taxon>
        <taxon>Alphaproteobacteria</taxon>
        <taxon>Hyphomicrobiales</taxon>
        <taxon>Nitrobacteraceae</taxon>
        <taxon>Bradyrhizobium</taxon>
    </lineage>
</organism>
<feature type="chain" id="PRO_5009269417" evidence="12">
    <location>
        <begin position="29"/>
        <end position="758"/>
    </location>
</feature>
<dbReference type="GO" id="GO:0015344">
    <property type="term" value="F:siderophore uptake transmembrane transporter activity"/>
    <property type="evidence" value="ECO:0007669"/>
    <property type="project" value="TreeGrafter"/>
</dbReference>
<dbReference type="PANTHER" id="PTHR30069">
    <property type="entry name" value="TONB-DEPENDENT OUTER MEMBRANE RECEPTOR"/>
    <property type="match status" value="1"/>
</dbReference>
<evidence type="ECO:0000256" key="3">
    <source>
        <dbReference type="ARBA" id="ARBA00022452"/>
    </source>
</evidence>
<evidence type="ECO:0000259" key="13">
    <source>
        <dbReference type="Pfam" id="PF00593"/>
    </source>
</evidence>
<keyword evidence="6" id="KW-0798">TonB box</keyword>
<evidence type="ECO:0000256" key="8">
    <source>
        <dbReference type="ARBA" id="ARBA00023170"/>
    </source>
</evidence>
<keyword evidence="2 10" id="KW-0813">Transport</keyword>
<accession>A0A1H2B1H3</accession>
<keyword evidence="8 14" id="KW-0675">Receptor</keyword>
<protein>
    <submittedName>
        <fullName evidence="14">Outer membrane receptor proteins, mostly Fe transport</fullName>
    </submittedName>
</protein>
<evidence type="ECO:0000256" key="5">
    <source>
        <dbReference type="ARBA" id="ARBA00022729"/>
    </source>
</evidence>
<feature type="signal peptide" evidence="12">
    <location>
        <begin position="1"/>
        <end position="28"/>
    </location>
</feature>
<dbReference type="InterPro" id="IPR000531">
    <property type="entry name" value="Beta-barrel_TonB"/>
</dbReference>
<evidence type="ECO:0000256" key="7">
    <source>
        <dbReference type="ARBA" id="ARBA00023136"/>
    </source>
</evidence>
<comment type="similarity">
    <text evidence="10">Belongs to the TonB-dependent receptor family.</text>
</comment>
<reference evidence="15" key="1">
    <citation type="submission" date="2016-10" db="EMBL/GenBank/DDBJ databases">
        <authorList>
            <person name="Varghese N."/>
            <person name="Submissions S."/>
        </authorList>
    </citation>
    <scope>NUCLEOTIDE SEQUENCE [LARGE SCALE GENOMIC DNA]</scope>
    <source>
        <strain evidence="15">GAS369</strain>
    </source>
</reference>
<keyword evidence="15" id="KW-1185">Reference proteome</keyword>
<evidence type="ECO:0000256" key="2">
    <source>
        <dbReference type="ARBA" id="ARBA00022448"/>
    </source>
</evidence>
<evidence type="ECO:0000256" key="1">
    <source>
        <dbReference type="ARBA" id="ARBA00004571"/>
    </source>
</evidence>